<organism evidence="2 3">
    <name type="scientific">Geodermatophilus sabuli</name>
    <dbReference type="NCBI Taxonomy" id="1564158"/>
    <lineage>
        <taxon>Bacteria</taxon>
        <taxon>Bacillati</taxon>
        <taxon>Actinomycetota</taxon>
        <taxon>Actinomycetes</taxon>
        <taxon>Geodermatophilales</taxon>
        <taxon>Geodermatophilaceae</taxon>
        <taxon>Geodermatophilus</taxon>
    </lineage>
</organism>
<dbReference type="InterPro" id="IPR052514">
    <property type="entry name" value="SAM-dependent_MTase"/>
</dbReference>
<keyword evidence="2" id="KW-0489">Methyltransferase</keyword>
<dbReference type="InterPro" id="IPR029063">
    <property type="entry name" value="SAM-dependent_MTases_sf"/>
</dbReference>
<dbReference type="AlphaFoldDB" id="A0A285EG85"/>
<evidence type="ECO:0000313" key="3">
    <source>
        <dbReference type="Proteomes" id="UP000219514"/>
    </source>
</evidence>
<keyword evidence="2" id="KW-0808">Transferase</keyword>
<dbReference type="GO" id="GO:0008168">
    <property type="term" value="F:methyltransferase activity"/>
    <property type="evidence" value="ECO:0007669"/>
    <property type="project" value="UniProtKB-KW"/>
</dbReference>
<protein>
    <submittedName>
        <fullName evidence="2">Methyltransferase, FkbM family</fullName>
    </submittedName>
</protein>
<accession>A0A285EG85</accession>
<dbReference type="Pfam" id="PF05050">
    <property type="entry name" value="Methyltransf_21"/>
    <property type="match status" value="1"/>
</dbReference>
<dbReference type="NCBIfam" id="TIGR01444">
    <property type="entry name" value="fkbM_fam"/>
    <property type="match status" value="1"/>
</dbReference>
<feature type="domain" description="Methyltransferase FkbM" evidence="1">
    <location>
        <begin position="188"/>
        <end position="351"/>
    </location>
</feature>
<sequence length="392" mass="42664">MKQRSVSSDRPSLRNYCLAIDGANVEKIVDAEAVTVEVFAQWLHARLPAAVGGLRSAALAVRGMGVPGRFRRRQVVPVSPLGRRFARAVVGPLPIPLADGLRRALAPGAGTSPLTRLRRAAVRGLYQGGIPRAVSSFRLIDNPDLQFVAIDSQVLEQLYWCGERGWEPELLPWWRAFCRSSQSVLELGTNIGYFAVQGGRAAPGVRYVAVEPHPVSAQICRTHLTLNQVASVELIEAAAVADPAVSTVSLLVPDHQAATPTIAFLPVDTELPPEMARNVTTAHEVPAIDVRRLLDGVDLIKMDVEGQEHVLLAAMRTHLRERRPTLFVEVLPGTVKLRALLAELCTAEGYRCYAATPRQLVELLPEQLPNVQLKDEFGGQDVILCAADLPLP</sequence>
<gene>
    <name evidence="2" type="ORF">SAMN06893097_106164</name>
</gene>
<name>A0A285EG85_9ACTN</name>
<dbReference type="PANTHER" id="PTHR34203">
    <property type="entry name" value="METHYLTRANSFERASE, FKBM FAMILY PROTEIN"/>
    <property type="match status" value="1"/>
</dbReference>
<dbReference type="SUPFAM" id="SSF53335">
    <property type="entry name" value="S-adenosyl-L-methionine-dependent methyltransferases"/>
    <property type="match status" value="1"/>
</dbReference>
<keyword evidence="3" id="KW-1185">Reference proteome</keyword>
<dbReference type="Proteomes" id="UP000219514">
    <property type="component" value="Unassembled WGS sequence"/>
</dbReference>
<dbReference type="InterPro" id="IPR006342">
    <property type="entry name" value="FkbM_mtfrase"/>
</dbReference>
<dbReference type="Gene3D" id="3.40.50.150">
    <property type="entry name" value="Vaccinia Virus protein VP39"/>
    <property type="match status" value="1"/>
</dbReference>
<reference evidence="2 3" key="1">
    <citation type="submission" date="2017-09" db="EMBL/GenBank/DDBJ databases">
        <authorList>
            <person name="Ehlers B."/>
            <person name="Leendertz F.H."/>
        </authorList>
    </citation>
    <scope>NUCLEOTIDE SEQUENCE [LARGE SCALE GENOMIC DNA]</scope>
    <source>
        <strain evidence="2 3">DSM 46844</strain>
    </source>
</reference>
<dbReference type="EMBL" id="OBDO01000006">
    <property type="protein sequence ID" value="SNX97214.1"/>
    <property type="molecule type" value="Genomic_DNA"/>
</dbReference>
<dbReference type="PANTHER" id="PTHR34203:SF15">
    <property type="entry name" value="SLL1173 PROTEIN"/>
    <property type="match status" value="1"/>
</dbReference>
<evidence type="ECO:0000313" key="2">
    <source>
        <dbReference type="EMBL" id="SNX97214.1"/>
    </source>
</evidence>
<evidence type="ECO:0000259" key="1">
    <source>
        <dbReference type="Pfam" id="PF05050"/>
    </source>
</evidence>
<dbReference type="GO" id="GO:0032259">
    <property type="term" value="P:methylation"/>
    <property type="evidence" value="ECO:0007669"/>
    <property type="project" value="UniProtKB-KW"/>
</dbReference>
<proteinExistence type="predicted"/>